<proteinExistence type="predicted"/>
<protein>
    <submittedName>
        <fullName evidence="1">Uncharacterized protein</fullName>
    </submittedName>
</protein>
<gene>
    <name evidence="1" type="ORF">D5400_12605</name>
</gene>
<evidence type="ECO:0000313" key="1">
    <source>
        <dbReference type="EMBL" id="AZN72004.1"/>
    </source>
</evidence>
<dbReference type="OrthoDB" id="8404630at2"/>
<evidence type="ECO:0000313" key="2">
    <source>
        <dbReference type="Proteomes" id="UP000268192"/>
    </source>
</evidence>
<sequence>MKNPFTVLEACVDRRSGKRYRAAEIFDPAPSVTQAKRLVAAGCLAESAIEAAEKAEIEGAAVSRDQLNNDELFDRTVDELKKLADDEKIDLGEATKKADIVAAIRAARGVGA</sequence>
<dbReference type="KEGG" id="abaw:D5400_12605"/>
<accession>A0A3Q8XPL3</accession>
<organism evidence="1 2">
    <name type="scientific">Georhizobium profundi</name>
    <dbReference type="NCBI Taxonomy" id="2341112"/>
    <lineage>
        <taxon>Bacteria</taxon>
        <taxon>Pseudomonadati</taxon>
        <taxon>Pseudomonadota</taxon>
        <taxon>Alphaproteobacteria</taxon>
        <taxon>Hyphomicrobiales</taxon>
        <taxon>Rhizobiaceae</taxon>
        <taxon>Georhizobium</taxon>
    </lineage>
</organism>
<dbReference type="RefSeq" id="WP_126010318.1">
    <property type="nucleotide sequence ID" value="NZ_CP032509.1"/>
</dbReference>
<name>A0A3Q8XPL3_9HYPH</name>
<reference evidence="1 2" key="1">
    <citation type="submission" date="2018-09" db="EMBL/GenBank/DDBJ databases">
        <title>Marinorhizobium profundi gen. nov., sp. nov., isolated from a deep-sea sediment sample from the New Britain Trench and proposal of Marinorhizobiaceae fam. nov. in the order Rhizobiales of the class Alphaproteobacteria.</title>
        <authorList>
            <person name="Cao J."/>
        </authorList>
    </citation>
    <scope>NUCLEOTIDE SEQUENCE [LARGE SCALE GENOMIC DNA]</scope>
    <source>
        <strain evidence="1 2">WS11</strain>
    </source>
</reference>
<keyword evidence="2" id="KW-1185">Reference proteome</keyword>
<dbReference type="AlphaFoldDB" id="A0A3Q8XPL3"/>
<dbReference type="Proteomes" id="UP000268192">
    <property type="component" value="Chromosome"/>
</dbReference>
<dbReference type="EMBL" id="CP032509">
    <property type="protein sequence ID" value="AZN72004.1"/>
    <property type="molecule type" value="Genomic_DNA"/>
</dbReference>